<dbReference type="Proteomes" id="UP000248555">
    <property type="component" value="Unassembled WGS sequence"/>
</dbReference>
<feature type="compositionally biased region" description="Low complexity" evidence="1">
    <location>
        <begin position="58"/>
        <end position="73"/>
    </location>
</feature>
<reference evidence="2 3" key="1">
    <citation type="submission" date="2018-06" db="EMBL/GenBank/DDBJ databases">
        <title>Genomic Encyclopedia of Type Strains, Phase III (KMG-III): the genomes of soil and plant-associated and newly described type strains.</title>
        <authorList>
            <person name="Whitman W."/>
        </authorList>
    </citation>
    <scope>NUCLEOTIDE SEQUENCE [LARGE SCALE GENOMIC DNA]</scope>
    <source>
        <strain evidence="2 3">CGMCC 1.8979</strain>
    </source>
</reference>
<dbReference type="Pfam" id="PF10803">
    <property type="entry name" value="GerPB"/>
    <property type="match status" value="1"/>
</dbReference>
<keyword evidence="3" id="KW-1185">Reference proteome</keyword>
<dbReference type="EMBL" id="QLMH01000006">
    <property type="protein sequence ID" value="RAK19524.1"/>
    <property type="molecule type" value="Genomic_DNA"/>
</dbReference>
<evidence type="ECO:0000313" key="3">
    <source>
        <dbReference type="Proteomes" id="UP000248555"/>
    </source>
</evidence>
<accession>A0A327YF86</accession>
<gene>
    <name evidence="2" type="ORF">B0I26_106148</name>
</gene>
<organism evidence="2 3">
    <name type="scientific">Paranoxybacillus vitaminiphilus</name>
    <dbReference type="NCBI Taxonomy" id="581036"/>
    <lineage>
        <taxon>Bacteria</taxon>
        <taxon>Bacillati</taxon>
        <taxon>Bacillota</taxon>
        <taxon>Bacilli</taxon>
        <taxon>Bacillales</taxon>
        <taxon>Anoxybacillaceae</taxon>
        <taxon>Paranoxybacillus</taxon>
    </lineage>
</organism>
<proteinExistence type="predicted"/>
<evidence type="ECO:0000256" key="1">
    <source>
        <dbReference type="SAM" id="MobiDB-lite"/>
    </source>
</evidence>
<comment type="caution">
    <text evidence="2">The sequence shown here is derived from an EMBL/GenBank/DDBJ whole genome shotgun (WGS) entry which is preliminary data.</text>
</comment>
<evidence type="ECO:0000313" key="2">
    <source>
        <dbReference type="EMBL" id="RAK19524.1"/>
    </source>
</evidence>
<dbReference type="AlphaFoldDB" id="A0A327YF86"/>
<name>A0A327YF86_9BACL</name>
<sequence length="73" mass="7659">MNFYINQSIWIYQLKIGSVTNSSVLQIGSAGKIQSLSTLSNSGGFTEPAPEAKKPVESSPFAPVVPLSSPSSS</sequence>
<dbReference type="RefSeq" id="WP_111645179.1">
    <property type="nucleotide sequence ID" value="NZ_QLMH01000006.1"/>
</dbReference>
<feature type="region of interest" description="Disordered" evidence="1">
    <location>
        <begin position="41"/>
        <end position="73"/>
    </location>
</feature>
<protein>
    <submittedName>
        <fullName evidence="2">Spore germination protein PB</fullName>
    </submittedName>
</protein>
<dbReference type="OrthoDB" id="2971631at2"/>
<dbReference type="InterPro" id="IPR024255">
    <property type="entry name" value="GerPB"/>
</dbReference>